<dbReference type="AlphaFoldDB" id="A0A7T9DJX2"/>
<feature type="domain" description="Pelota N-terminal" evidence="2">
    <location>
        <begin position="12"/>
        <end position="124"/>
    </location>
</feature>
<dbReference type="Proteomes" id="UP000596004">
    <property type="component" value="Chromosome"/>
</dbReference>
<proteinExistence type="predicted"/>
<dbReference type="GO" id="GO:0070966">
    <property type="term" value="P:nuclear-transcribed mRNA catabolic process, no-go decay"/>
    <property type="evidence" value="ECO:0007669"/>
    <property type="project" value="InterPro"/>
</dbReference>
<gene>
    <name evidence="3" type="ORF">IPJ89_00445</name>
</gene>
<evidence type="ECO:0000313" key="3">
    <source>
        <dbReference type="EMBL" id="QQR92701.1"/>
    </source>
</evidence>
<dbReference type="Pfam" id="PF26356">
    <property type="entry name" value="Pelota_N"/>
    <property type="match status" value="1"/>
</dbReference>
<feature type="domain" description="eRF1" evidence="1">
    <location>
        <begin position="254"/>
        <end position="348"/>
    </location>
</feature>
<dbReference type="InterPro" id="IPR005142">
    <property type="entry name" value="eRF1_3"/>
</dbReference>
<dbReference type="PANTHER" id="PTHR10853">
    <property type="entry name" value="PELOTA"/>
    <property type="match status" value="1"/>
</dbReference>
<dbReference type="InterPro" id="IPR042226">
    <property type="entry name" value="eFR1_2_sf"/>
</dbReference>
<dbReference type="SUPFAM" id="SSF55315">
    <property type="entry name" value="L30e-like"/>
    <property type="match status" value="1"/>
</dbReference>
<sequence>MRIMGLNAFEHFFQVECHSAEDFHNLAKLIHPNDLVSGETDRNIKPREPGQKPFRLKMHLTLSVISIEVDDHLPALRVNGRIERGTPEEFVEVKSQHTLQFNLFQPIRVQKTQLAAHEVEQLKQFEAESKKPLSLCVVLDDEEALLVQISGSGVKEIAHFSSFKSGKQFKSDSTQEKFFSKLSEIIYSSPVNQIIIAGPGFTREALLSHMEEIKPKGSEKQFLSIATSDIGMKGVKEALSAPLITKAIGEYKLAQESDLMHELLKELGKNSGLGIYGIAEVEKAIQLGAAHTLMLSSGFQKDFQEKSKELLHHAAQNGVKSFILEEKNEPGKQLAGLGGVAALLRYRIEYH</sequence>
<dbReference type="GO" id="GO:0070651">
    <property type="term" value="P:nonfunctional rRNA decay"/>
    <property type="evidence" value="ECO:0007669"/>
    <property type="project" value="TreeGrafter"/>
</dbReference>
<dbReference type="Gene3D" id="2.30.30.870">
    <property type="entry name" value="Pelota, domain A"/>
    <property type="match status" value="1"/>
</dbReference>
<reference evidence="3" key="1">
    <citation type="submission" date="2020-11" db="EMBL/GenBank/DDBJ databases">
        <title>Connecting structure to function with the recovery of over 1000 high-quality activated sludge metagenome-assembled genomes encoding full-length rRNA genes using long-read sequencing.</title>
        <authorList>
            <person name="Singleton C.M."/>
            <person name="Petriglieri F."/>
            <person name="Kristensen J.M."/>
            <person name="Kirkegaard R.H."/>
            <person name="Michaelsen T.Y."/>
            <person name="Andersen M.H."/>
            <person name="Karst S.M."/>
            <person name="Dueholm M.S."/>
            <person name="Nielsen P.H."/>
            <person name="Albertsen M."/>
        </authorList>
    </citation>
    <scope>NUCLEOTIDE SEQUENCE</scope>
    <source>
        <strain evidence="3">Fred_18-Q3-R57-64_BAT3C.431</strain>
    </source>
</reference>
<evidence type="ECO:0000259" key="1">
    <source>
        <dbReference type="Pfam" id="PF03465"/>
    </source>
</evidence>
<dbReference type="Gene3D" id="3.30.420.60">
    <property type="entry name" value="eRF1 domain 2"/>
    <property type="match status" value="1"/>
</dbReference>
<dbReference type="PANTHER" id="PTHR10853:SF0">
    <property type="entry name" value="PROTEIN PELOTA HOMOLOG"/>
    <property type="match status" value="1"/>
</dbReference>
<dbReference type="GO" id="GO:0032790">
    <property type="term" value="P:ribosome disassembly"/>
    <property type="evidence" value="ECO:0007669"/>
    <property type="project" value="TreeGrafter"/>
</dbReference>
<dbReference type="InterPro" id="IPR004405">
    <property type="entry name" value="TF_pelota"/>
</dbReference>
<dbReference type="NCBIfam" id="TIGR00111">
    <property type="entry name" value="pelota"/>
    <property type="match status" value="1"/>
</dbReference>
<protein>
    <submittedName>
        <fullName evidence="3">mRNA surveillance protein pelota</fullName>
    </submittedName>
</protein>
<accession>A0A7T9DJX2</accession>
<dbReference type="GO" id="GO:0071025">
    <property type="term" value="P:RNA surveillance"/>
    <property type="evidence" value="ECO:0007669"/>
    <property type="project" value="InterPro"/>
</dbReference>
<dbReference type="EMBL" id="CP064981">
    <property type="protein sequence ID" value="QQR92701.1"/>
    <property type="molecule type" value="Genomic_DNA"/>
</dbReference>
<dbReference type="Gene3D" id="3.30.1330.30">
    <property type="match status" value="1"/>
</dbReference>
<name>A0A7T9DJX2_9ARCH</name>
<dbReference type="InterPro" id="IPR058547">
    <property type="entry name" value="Pelota_N"/>
</dbReference>
<dbReference type="Pfam" id="PF03465">
    <property type="entry name" value="eRF1_3"/>
    <property type="match status" value="1"/>
</dbReference>
<dbReference type="GO" id="GO:0046872">
    <property type="term" value="F:metal ion binding"/>
    <property type="evidence" value="ECO:0007669"/>
    <property type="project" value="UniProtKB-KW"/>
</dbReference>
<dbReference type="SUPFAM" id="SSF53137">
    <property type="entry name" value="Translational machinery components"/>
    <property type="match status" value="1"/>
</dbReference>
<dbReference type="InterPro" id="IPR029064">
    <property type="entry name" value="Ribosomal_eL30-like_sf"/>
</dbReference>
<evidence type="ECO:0000259" key="2">
    <source>
        <dbReference type="Pfam" id="PF26356"/>
    </source>
</evidence>
<organism evidence="3">
    <name type="scientific">Candidatus Iainarchaeum sp</name>
    <dbReference type="NCBI Taxonomy" id="3101447"/>
    <lineage>
        <taxon>Archaea</taxon>
        <taxon>Candidatus Iainarchaeota</taxon>
        <taxon>Candidatus Iainarchaeia</taxon>
        <taxon>Candidatus Iainarchaeales</taxon>
        <taxon>Candidatus Iainarchaeaceae</taxon>
        <taxon>Candidatus Iainarchaeum</taxon>
    </lineage>
</organism>
<dbReference type="InterPro" id="IPR038069">
    <property type="entry name" value="Pelota/DOM34_N"/>
</dbReference>
<dbReference type="SUPFAM" id="SSF159065">
    <property type="entry name" value="Dom34/Pelota N-terminal domain-like"/>
    <property type="match status" value="1"/>
</dbReference>
<dbReference type="GO" id="GO:0070481">
    <property type="term" value="P:nuclear-transcribed mRNA catabolic process, non-stop decay"/>
    <property type="evidence" value="ECO:0007669"/>
    <property type="project" value="InterPro"/>
</dbReference>
<dbReference type="GO" id="GO:0005737">
    <property type="term" value="C:cytoplasm"/>
    <property type="evidence" value="ECO:0007669"/>
    <property type="project" value="UniProtKB-SubCell"/>
</dbReference>